<dbReference type="UniPathway" id="UPA00011"/>
<dbReference type="InterPro" id="IPR001031">
    <property type="entry name" value="Thioesterase"/>
</dbReference>
<dbReference type="RefSeq" id="WP_139822590.1">
    <property type="nucleotide sequence ID" value="NZ_AP022581.1"/>
</dbReference>
<dbReference type="FunFam" id="3.40.50.12780:FF:000012">
    <property type="entry name" value="Non-ribosomal peptide synthetase"/>
    <property type="match status" value="1"/>
</dbReference>
<dbReference type="KEGG" id="mlj:MLAC_31430"/>
<dbReference type="Gene3D" id="3.40.50.980">
    <property type="match status" value="2"/>
</dbReference>
<dbReference type="SUPFAM" id="SSF52777">
    <property type="entry name" value="CoA-dependent acyltransferases"/>
    <property type="match status" value="2"/>
</dbReference>
<dbReference type="SUPFAM" id="SSF47336">
    <property type="entry name" value="ACP-like"/>
    <property type="match status" value="1"/>
</dbReference>
<evidence type="ECO:0000313" key="4">
    <source>
        <dbReference type="EMBL" id="BBX97849.1"/>
    </source>
</evidence>
<dbReference type="Gene3D" id="3.30.559.30">
    <property type="entry name" value="Nonribosomal peptide synthetase, condensation domain"/>
    <property type="match status" value="1"/>
</dbReference>
<proteinExistence type="predicted"/>
<name>A0A1X1XP32_9MYCO</name>
<dbReference type="Proteomes" id="UP000466396">
    <property type="component" value="Chromosome"/>
</dbReference>
<dbReference type="SMART" id="SM01294">
    <property type="entry name" value="PKS_PP_betabranch"/>
    <property type="match status" value="1"/>
</dbReference>
<dbReference type="FunFam" id="3.40.50.980:FF:000001">
    <property type="entry name" value="Non-ribosomal peptide synthetase"/>
    <property type="match status" value="1"/>
</dbReference>
<dbReference type="PANTHER" id="PTHR45527:SF1">
    <property type="entry name" value="FATTY ACID SYNTHASE"/>
    <property type="match status" value="1"/>
</dbReference>
<dbReference type="NCBIfam" id="TIGR01733">
    <property type="entry name" value="AA-adenyl-dom"/>
    <property type="match status" value="1"/>
</dbReference>
<dbReference type="InterPro" id="IPR010071">
    <property type="entry name" value="AA_adenyl_dom"/>
</dbReference>
<dbReference type="OrthoDB" id="4434566at2"/>
<keyword evidence="5" id="KW-1185">Reference proteome</keyword>
<dbReference type="Gene3D" id="2.30.38.10">
    <property type="entry name" value="Luciferase, Domain 3"/>
    <property type="match status" value="1"/>
</dbReference>
<dbReference type="SMART" id="SM00823">
    <property type="entry name" value="PKS_PP"/>
    <property type="match status" value="1"/>
</dbReference>
<dbReference type="PROSITE" id="PS50075">
    <property type="entry name" value="CARRIER"/>
    <property type="match status" value="1"/>
</dbReference>
<dbReference type="InterPro" id="IPR020845">
    <property type="entry name" value="AMP-binding_CS"/>
</dbReference>
<dbReference type="FunFam" id="1.10.1200.10:FF:000016">
    <property type="entry name" value="Non-ribosomal peptide synthase"/>
    <property type="match status" value="1"/>
</dbReference>
<gene>
    <name evidence="4" type="ORF">MLAC_31430</name>
</gene>
<evidence type="ECO:0000256" key="3">
    <source>
        <dbReference type="ARBA" id="ARBA00022553"/>
    </source>
</evidence>
<protein>
    <submittedName>
        <fullName evidence="4">Uncharacterized protein</fullName>
    </submittedName>
</protein>
<dbReference type="InterPro" id="IPR029058">
    <property type="entry name" value="AB_hydrolase_fold"/>
</dbReference>
<dbReference type="Pfam" id="PF00975">
    <property type="entry name" value="Thioesterase"/>
    <property type="match status" value="1"/>
</dbReference>
<dbReference type="GO" id="GO:0072330">
    <property type="term" value="P:monocarboxylic acid biosynthetic process"/>
    <property type="evidence" value="ECO:0007669"/>
    <property type="project" value="UniProtKB-ARBA"/>
</dbReference>
<dbReference type="InterPro" id="IPR000873">
    <property type="entry name" value="AMP-dep_synth/lig_dom"/>
</dbReference>
<dbReference type="GO" id="GO:0003824">
    <property type="term" value="F:catalytic activity"/>
    <property type="evidence" value="ECO:0007669"/>
    <property type="project" value="InterPro"/>
</dbReference>
<comment type="cofactor">
    <cofactor evidence="1">
        <name>pantetheine 4'-phosphate</name>
        <dbReference type="ChEBI" id="CHEBI:47942"/>
    </cofactor>
</comment>
<dbReference type="Pfam" id="PF00668">
    <property type="entry name" value="Condensation"/>
    <property type="match status" value="1"/>
</dbReference>
<organism evidence="4 5">
    <name type="scientific">Mycobacterium lacus</name>
    <dbReference type="NCBI Taxonomy" id="169765"/>
    <lineage>
        <taxon>Bacteria</taxon>
        <taxon>Bacillati</taxon>
        <taxon>Actinomycetota</taxon>
        <taxon>Actinomycetes</taxon>
        <taxon>Mycobacteriales</taxon>
        <taxon>Mycobacteriaceae</taxon>
        <taxon>Mycobacterium</taxon>
    </lineage>
</organism>
<dbReference type="Gene3D" id="3.30.559.10">
    <property type="entry name" value="Chloramphenicol acetyltransferase-like domain"/>
    <property type="match status" value="1"/>
</dbReference>
<dbReference type="PROSITE" id="PS00455">
    <property type="entry name" value="AMP_BINDING"/>
    <property type="match status" value="1"/>
</dbReference>
<dbReference type="SUPFAM" id="SSF56801">
    <property type="entry name" value="Acetyl-CoA synthetase-like"/>
    <property type="match status" value="1"/>
</dbReference>
<dbReference type="InterPro" id="IPR036736">
    <property type="entry name" value="ACP-like_sf"/>
</dbReference>
<evidence type="ECO:0000256" key="1">
    <source>
        <dbReference type="ARBA" id="ARBA00001957"/>
    </source>
</evidence>
<dbReference type="STRING" id="169765.AWC15_07905"/>
<dbReference type="InterPro" id="IPR020806">
    <property type="entry name" value="PKS_PP-bd"/>
</dbReference>
<sequence>MGPLERENRTLPLTRGQLDIWLTHETGNCGATDWQLGYFLTIDGPVAPDVLEHAIRLVLEETEPVRAAFSEVDGHVVQWVVADPDFELLIYDLRDCHDPVGHAHELAESIRRTPIALAGGLLIKFALFQTRTNQFHLYGYWHHIATDGFGAMLIANRIAAIYSALISGAPVPPSFFGKLQDLVDYESAYEASDDYARDLTYWTGMLSTLDPAAQPDYRRVWDARAPDAPLTSELVRLDDAVVGRVHQLSRALGVRRSSVLTAACALLVHGWCARGSEVVLDLPVTRRVGPETMTIPGMLSGVVPLVLATPPNSTVADFCRHVDMRIREVLHHQRFPTSILERNYRGATQPANRVSINIVPSITVAPFGDAVASIRPSASAFGPRGSGLAFFRDNDKLLLTSVGTGDLVSRFRIDELGRLVEQVLAAITADPARVLSSIDLLGAAEHARLDGWGNRAVLTVPPTIAASIPAVWAAQVRRTPAAMALTCEGRSLTYRQLDRAANQLAHLLRGHGARPGTRVALLLPHRAEAIIAILAVLKTGAAYVPIDPMHPQARIEFVLTDAAPIAAITATDLRARLQGCDLPVIDVDDPAMDSQPSTALPEPAADDVAYLIYTSGTTGVPKGVAVTHLNVTELVAALGASLPSAGVWSHWHSYAFDYSVWEIWGALLDGGRLVVVPESVAHSPTDFHDLLVGEQLSVLTQTPSALAILEPRGLESVTLITGGEPCPSEVADRWAPGRVMINAYGPTETTICTAISAPLRAGSGVVPIGAPVAGAALFVLDDWLRAVPAGVVGELYVAGRGVAVGYVGRAGLTASRFVACPFGGAGTRMYRTGDLVRWLPDGQLEYAGRADDQVKIRGYRIELGEVTAALAKLDGVDQAAVIARQDHPGDKRLVGYITGTADPVKARALLTEQLPPYMVPTAIVVLETLPLTVNGKLDLRALPAPDYHGSDHHRAPATRVEEILAGIYARTLGLRRVGVEESFFDLGGDSLLAMRAIAAINRSLGVQLAVHTLFDAPTVRRLGQQLRNPVTSVQDVVPIEILKQGTGVPLFCIHPAGGISWQYQGLSSYLTCPLIGIQQVPRDGEVAPRSISCMATNYADRIQAIDPAGPYRLLGWSFGGTVAHELAIELVGRGSAVERLIILDAGPAFKIKKTDEQRTRAAIEFEVLKGALRLYHIDVPPGLKSLSYHEVESLVRQQSGGAEVILPTSQVVDLIVDNVIANLELCDTNRAPGVFDGDMTIFSAAQSNIWGSSLTDIWRPYVGGDISAYSVDCSHEEMLTSRALKTYGRQLKYLL</sequence>
<dbReference type="GO" id="GO:0005737">
    <property type="term" value="C:cytoplasm"/>
    <property type="evidence" value="ECO:0007669"/>
    <property type="project" value="TreeGrafter"/>
</dbReference>
<dbReference type="Pfam" id="PF00550">
    <property type="entry name" value="PP-binding"/>
    <property type="match status" value="1"/>
</dbReference>
<evidence type="ECO:0000313" key="5">
    <source>
        <dbReference type="Proteomes" id="UP000466396"/>
    </source>
</evidence>
<accession>A0A1X1XP32</accession>
<dbReference type="InterPro" id="IPR025110">
    <property type="entry name" value="AMP-bd_C"/>
</dbReference>
<dbReference type="InterPro" id="IPR009081">
    <property type="entry name" value="PP-bd_ACP"/>
</dbReference>
<dbReference type="SUPFAM" id="SSF53474">
    <property type="entry name" value="alpha/beta-Hydrolases"/>
    <property type="match status" value="1"/>
</dbReference>
<dbReference type="Pfam" id="PF00501">
    <property type="entry name" value="AMP-binding"/>
    <property type="match status" value="1"/>
</dbReference>
<dbReference type="FunFam" id="3.30.300.30:FF:000010">
    <property type="entry name" value="Enterobactin synthetase component F"/>
    <property type="match status" value="1"/>
</dbReference>
<dbReference type="InterPro" id="IPR045851">
    <property type="entry name" value="AMP-bd_C_sf"/>
</dbReference>
<evidence type="ECO:0000256" key="2">
    <source>
        <dbReference type="ARBA" id="ARBA00022450"/>
    </source>
</evidence>
<dbReference type="GO" id="GO:0044550">
    <property type="term" value="P:secondary metabolite biosynthetic process"/>
    <property type="evidence" value="ECO:0007669"/>
    <property type="project" value="UniProtKB-ARBA"/>
</dbReference>
<dbReference type="EMBL" id="AP022581">
    <property type="protein sequence ID" value="BBX97849.1"/>
    <property type="molecule type" value="Genomic_DNA"/>
</dbReference>
<dbReference type="FunFam" id="2.30.38.10:FF:000001">
    <property type="entry name" value="Non-ribosomal peptide synthetase PvdI"/>
    <property type="match status" value="1"/>
</dbReference>
<dbReference type="Pfam" id="PF13193">
    <property type="entry name" value="AMP-binding_C"/>
    <property type="match status" value="1"/>
</dbReference>
<dbReference type="GO" id="GO:0008610">
    <property type="term" value="P:lipid biosynthetic process"/>
    <property type="evidence" value="ECO:0007669"/>
    <property type="project" value="UniProtKB-ARBA"/>
</dbReference>
<dbReference type="PANTHER" id="PTHR45527">
    <property type="entry name" value="NONRIBOSOMAL PEPTIDE SYNTHETASE"/>
    <property type="match status" value="1"/>
</dbReference>
<dbReference type="InterPro" id="IPR001242">
    <property type="entry name" value="Condensation_dom"/>
</dbReference>
<keyword evidence="2" id="KW-0596">Phosphopantetheine</keyword>
<dbReference type="PROSITE" id="PS00012">
    <property type="entry name" value="PHOSPHOPANTETHEINE"/>
    <property type="match status" value="1"/>
</dbReference>
<dbReference type="InterPro" id="IPR023213">
    <property type="entry name" value="CAT-like_dom_sf"/>
</dbReference>
<dbReference type="GO" id="GO:0031177">
    <property type="term" value="F:phosphopantetheine binding"/>
    <property type="evidence" value="ECO:0007669"/>
    <property type="project" value="InterPro"/>
</dbReference>
<keyword evidence="3" id="KW-0597">Phosphoprotein</keyword>
<dbReference type="InterPro" id="IPR006162">
    <property type="entry name" value="Ppantetheine_attach_site"/>
</dbReference>
<dbReference type="Gene3D" id="3.30.300.30">
    <property type="match status" value="1"/>
</dbReference>
<dbReference type="GO" id="GO:0043041">
    <property type="term" value="P:amino acid activation for nonribosomal peptide biosynthetic process"/>
    <property type="evidence" value="ECO:0007669"/>
    <property type="project" value="TreeGrafter"/>
</dbReference>
<reference evidence="4 5" key="1">
    <citation type="journal article" date="2019" name="Emerg. Microbes Infect.">
        <title>Comprehensive subspecies identification of 175 nontuberculous mycobacteria species based on 7547 genomic profiles.</title>
        <authorList>
            <person name="Matsumoto Y."/>
            <person name="Kinjo T."/>
            <person name="Motooka D."/>
            <person name="Nabeya D."/>
            <person name="Jung N."/>
            <person name="Uechi K."/>
            <person name="Horii T."/>
            <person name="Iida T."/>
            <person name="Fujita J."/>
            <person name="Nakamura S."/>
        </authorList>
    </citation>
    <scope>NUCLEOTIDE SEQUENCE [LARGE SCALE GENOMIC DNA]</scope>
    <source>
        <strain evidence="4 5">JCM 15657</strain>
    </source>
</reference>
<dbReference type="Gene3D" id="3.40.50.1820">
    <property type="entry name" value="alpha/beta hydrolase"/>
    <property type="match status" value="1"/>
</dbReference>